<feature type="compositionally biased region" description="Basic and acidic residues" evidence="1">
    <location>
        <begin position="1"/>
        <end position="19"/>
    </location>
</feature>
<gene>
    <name evidence="2" type="ORF">AYBTSS11_LOCUS25474</name>
</gene>
<evidence type="ECO:0000313" key="2">
    <source>
        <dbReference type="EMBL" id="CAJ1973413.1"/>
    </source>
</evidence>
<protein>
    <submittedName>
        <fullName evidence="2">Uncharacterized protein</fullName>
    </submittedName>
</protein>
<organism evidence="2 3">
    <name type="scientific">Sphenostylis stenocarpa</name>
    <dbReference type="NCBI Taxonomy" id="92480"/>
    <lineage>
        <taxon>Eukaryota</taxon>
        <taxon>Viridiplantae</taxon>
        <taxon>Streptophyta</taxon>
        <taxon>Embryophyta</taxon>
        <taxon>Tracheophyta</taxon>
        <taxon>Spermatophyta</taxon>
        <taxon>Magnoliopsida</taxon>
        <taxon>eudicotyledons</taxon>
        <taxon>Gunneridae</taxon>
        <taxon>Pentapetalae</taxon>
        <taxon>rosids</taxon>
        <taxon>fabids</taxon>
        <taxon>Fabales</taxon>
        <taxon>Fabaceae</taxon>
        <taxon>Papilionoideae</taxon>
        <taxon>50 kb inversion clade</taxon>
        <taxon>NPAAA clade</taxon>
        <taxon>indigoferoid/millettioid clade</taxon>
        <taxon>Phaseoleae</taxon>
        <taxon>Sphenostylis</taxon>
    </lineage>
</organism>
<evidence type="ECO:0000256" key="1">
    <source>
        <dbReference type="SAM" id="MobiDB-lite"/>
    </source>
</evidence>
<dbReference type="EMBL" id="OY731406">
    <property type="protein sequence ID" value="CAJ1973413.1"/>
    <property type="molecule type" value="Genomic_DNA"/>
</dbReference>
<proteinExistence type="predicted"/>
<accession>A0AA86T2X6</accession>
<dbReference type="Proteomes" id="UP001189624">
    <property type="component" value="Chromosome 9"/>
</dbReference>
<evidence type="ECO:0000313" key="3">
    <source>
        <dbReference type="Proteomes" id="UP001189624"/>
    </source>
</evidence>
<sequence>MQEREEKRRDVALLLEGRHTRQGKGNATDHGYGTEENKKLEMRNGCFFLRSDSSEAEFEFMNLSAFNTTHEAKGMKKKAGLLCWVEKRPAHLNHTVKEIVPTRDTN</sequence>
<dbReference type="AlphaFoldDB" id="A0AA86T2X6"/>
<name>A0AA86T2X6_9FABA</name>
<feature type="region of interest" description="Disordered" evidence="1">
    <location>
        <begin position="1"/>
        <end position="36"/>
    </location>
</feature>
<dbReference type="Gramene" id="rna-AYBTSS11_LOCUS25474">
    <property type="protein sequence ID" value="CAJ1973413.1"/>
    <property type="gene ID" value="gene-AYBTSS11_LOCUS25474"/>
</dbReference>
<keyword evidence="3" id="KW-1185">Reference proteome</keyword>
<reference evidence="2" key="1">
    <citation type="submission" date="2023-10" db="EMBL/GenBank/DDBJ databases">
        <authorList>
            <person name="Domelevo Entfellner J.-B."/>
        </authorList>
    </citation>
    <scope>NUCLEOTIDE SEQUENCE</scope>
</reference>